<evidence type="ECO:0000256" key="1">
    <source>
        <dbReference type="SAM" id="Phobius"/>
    </source>
</evidence>
<keyword evidence="3" id="KW-1185">Reference proteome</keyword>
<dbReference type="Gene3D" id="1.10.287.950">
    <property type="entry name" value="Methyl-accepting chemotaxis protein"/>
    <property type="match status" value="1"/>
</dbReference>
<dbReference type="Proteomes" id="UP001335737">
    <property type="component" value="Unassembled WGS sequence"/>
</dbReference>
<dbReference type="RefSeq" id="WP_327608189.1">
    <property type="nucleotide sequence ID" value="NZ_JARZFX010000007.1"/>
</dbReference>
<proteinExistence type="predicted"/>
<evidence type="ECO:0000313" key="3">
    <source>
        <dbReference type="Proteomes" id="UP001335737"/>
    </source>
</evidence>
<evidence type="ECO:0008006" key="4">
    <source>
        <dbReference type="Google" id="ProtNLM"/>
    </source>
</evidence>
<dbReference type="EMBL" id="JARZFX010000007">
    <property type="protein sequence ID" value="MEC5424622.1"/>
    <property type="molecule type" value="Genomic_DNA"/>
</dbReference>
<feature type="transmembrane region" description="Helical" evidence="1">
    <location>
        <begin position="17"/>
        <end position="36"/>
    </location>
</feature>
<feature type="transmembrane region" description="Helical" evidence="1">
    <location>
        <begin position="145"/>
        <end position="163"/>
    </location>
</feature>
<name>A0ABU6KJN5_9BACI</name>
<feature type="transmembrane region" description="Helical" evidence="1">
    <location>
        <begin position="97"/>
        <end position="125"/>
    </location>
</feature>
<feature type="transmembrane region" description="Helical" evidence="1">
    <location>
        <begin position="69"/>
        <end position="90"/>
    </location>
</feature>
<accession>A0ABU6KJN5</accession>
<comment type="caution">
    <text evidence="2">The sequence shown here is derived from an EMBL/GenBank/DDBJ whole genome shotgun (WGS) entry which is preliminary data.</text>
</comment>
<keyword evidence="1" id="KW-1133">Transmembrane helix</keyword>
<evidence type="ECO:0000313" key="2">
    <source>
        <dbReference type="EMBL" id="MEC5424622.1"/>
    </source>
</evidence>
<keyword evidence="1" id="KW-0812">Transmembrane</keyword>
<keyword evidence="1" id="KW-0472">Membrane</keyword>
<gene>
    <name evidence="2" type="ORF">QGM71_14065</name>
</gene>
<protein>
    <recommendedName>
        <fullName evidence="4">Methyl-accepting transducer domain-containing protein</fullName>
    </recommendedName>
</protein>
<organism evidence="2 3">
    <name type="scientific">Virgibacillus tibetensis</name>
    <dbReference type="NCBI Taxonomy" id="3042313"/>
    <lineage>
        <taxon>Bacteria</taxon>
        <taxon>Bacillati</taxon>
        <taxon>Bacillota</taxon>
        <taxon>Bacilli</taxon>
        <taxon>Bacillales</taxon>
        <taxon>Bacillaceae</taxon>
        <taxon>Virgibacillus</taxon>
    </lineage>
</organism>
<feature type="transmembrane region" description="Helical" evidence="1">
    <location>
        <begin position="43"/>
        <end position="63"/>
    </location>
</feature>
<reference evidence="2 3" key="1">
    <citation type="journal article" date="2024" name="Int. J. Syst. Evol. Microbiol.">
        <title>Virgibacillus tibetensis sp. nov., isolated from salt lake on the Tibetan Plateau of China.</title>
        <authorList>
            <person name="Phurbu D."/>
            <person name="Liu Z.-X."/>
            <person name="Wang R."/>
            <person name="Zheng Y.-Y."/>
            <person name="Liu H.-C."/>
            <person name="Zhou Y.-G."/>
            <person name="Yu Y.-J."/>
            <person name="Li A.-H."/>
        </authorList>
    </citation>
    <scope>NUCLEOTIDE SEQUENCE [LARGE SCALE GENOMIC DNA]</scope>
    <source>
        <strain evidence="2 3">C22-A2</strain>
    </source>
</reference>
<dbReference type="SUPFAM" id="SSF58104">
    <property type="entry name" value="Methyl-accepting chemotaxis protein (MCP) signaling domain"/>
    <property type="match status" value="1"/>
</dbReference>
<sequence length="341" mass="37875">MKAIDALKLSDTRKKNIFVLIAFSISIVSAFILTIVQADFSKSIFYGIELIVLLTSYLIVKYMVKNDMIYKYVLVIAVYGFIFASIILFGGELTKTLILFFLLFLSTVHLTQSVFLIGYLTGFVLLILNALNATAADVDMLQSNLAATLLTYLLAGIMSFMLIHMNRKQFKHTEELLLTSEKDAEIKEIARKQLEKNVNDIIAKVKSVNIKVQGNIESQSEITEAIAEVATGSTVQNERITDIAQSSQDTLQQIVYILDETKVLKGEFEKSAKIAVNGNSLSKGLSTNMAEFSLHIDELSQAFESLSSKISETNTFSQDIINVSQQTNLSSFRKKTPSSSV</sequence>